<keyword evidence="7" id="KW-0234">DNA repair</keyword>
<comment type="similarity">
    <text evidence="3">Belongs to the BLM10 family.</text>
</comment>
<dbReference type="Pfam" id="PF23096">
    <property type="entry name" value="HEAT_PSME4"/>
    <property type="match status" value="1"/>
</dbReference>
<dbReference type="InterPro" id="IPR011989">
    <property type="entry name" value="ARM-like"/>
</dbReference>
<dbReference type="InterPro" id="IPR032430">
    <property type="entry name" value="Blm10_mid"/>
</dbReference>
<comment type="subcellular location">
    <subcellularLocation>
        <location evidence="2">Cytoplasm</location>
    </subcellularLocation>
    <subcellularLocation>
        <location evidence="1">Nucleus speckle</location>
    </subcellularLocation>
</comment>
<dbReference type="InterPro" id="IPR055455">
    <property type="entry name" value="HEAT_PSME4"/>
</dbReference>
<feature type="region of interest" description="Disordered" evidence="9">
    <location>
        <begin position="1"/>
        <end position="48"/>
    </location>
</feature>
<dbReference type="GO" id="GO:0016504">
    <property type="term" value="F:peptidase activator activity"/>
    <property type="evidence" value="ECO:0007669"/>
    <property type="project" value="InterPro"/>
</dbReference>
<name>A0A8S1E5Q5_9PELO</name>
<evidence type="ECO:0000259" key="10">
    <source>
        <dbReference type="Pfam" id="PF11919"/>
    </source>
</evidence>
<dbReference type="InterPro" id="IPR035309">
    <property type="entry name" value="PSME4"/>
</dbReference>
<dbReference type="InterPro" id="IPR016024">
    <property type="entry name" value="ARM-type_fold"/>
</dbReference>
<keyword evidence="4" id="KW-0963">Cytoplasm</keyword>
<dbReference type="GO" id="GO:0016607">
    <property type="term" value="C:nuclear speck"/>
    <property type="evidence" value="ECO:0007669"/>
    <property type="project" value="UniProtKB-SubCell"/>
</dbReference>
<dbReference type="SUPFAM" id="SSF48371">
    <property type="entry name" value="ARM repeat"/>
    <property type="match status" value="2"/>
</dbReference>
<dbReference type="GO" id="GO:0070628">
    <property type="term" value="F:proteasome binding"/>
    <property type="evidence" value="ECO:0007669"/>
    <property type="project" value="InterPro"/>
</dbReference>
<evidence type="ECO:0000256" key="9">
    <source>
        <dbReference type="SAM" id="MobiDB-lite"/>
    </source>
</evidence>
<sequence>MSDSDDDVSSGSITDCDDIDEGEMEEEEVLDNENLTSDGEQDTDEHVDKRTEKYFQKEYWQIKKLPYYKEIEEQANIHFIRIKKGLADVVLLNDAATGFSHFVLELERYIDYYGRRFSKEEHIQLVQLLIPMITKGNIFRNVKIAIRAVTTLLNKRGFILREDLVIDWRPLYELYVEVTFKNLEEDGVMLLPENFRQDLHLMLYYARLYFKEESVQELLDECRPYMCVWDESCIRAWKLMEVFTCMNMPIEKQRVYGTALWFEEAWHWFESIDNNSLIDNTLMKMFMRISAECPGCIDWSGKMDLLFTRVLRSLRLALVNGLTQHVNLDYVCGWIVYMLGTACHDEIMSHLKHLFDQVEGFLHPSNYGTHTQCIIGFVGKVTTILMARVKRERNEAAAPNKPRTNPIIPEHMRLSQDQIDSYIKLILPLLKMIAFTKTSKELVGPTFRAAGLIAPKLILPLVLDMVYPALETLIEPHRLQQTLSTLLHVLTPLTSDQPGPDGKTYRIHVFTILNSLLPGLDCNDISKCMQTYQIIGVLINKVPLVDCSDAIHTRCDLTEDEKEICSATSNFDSIISMIMDRMCEMLIECGQTASMVSSHGAISAKNMQNLEDQILHRGTLSVFKGICRNSSTELFKVAMNKVYNFACEHVFDSKIVNEVLADMIQVSCKFHPEIAFSKFFKLILSRVQNSITPEFFTDEKVDFSVLWWLTLASKVVKVHPDYLINNWAEIRTLLDLVMPYKKCSIATEKCNAIYEFLLEQLTSIQLISMARRGDLFDLPSDQFLPVRHWSAPVDKKTWNPVWFVPTQESIDKATELIRDFFVPNVAILNSPQGVHKKEILHRLWLIRATILGACFSLPPFEGENLPLTESHTINQDEEIDMVVKPKGTPEIRIDGKNVRQMVLDCLLNLLDYLLENSPDDVKSIQDAVSIFKSLTASRGYSRELYTASNANYSVTKMMLCDKLAGNKTNIEMIVEEHILLLHRKRVSSVQGWHFKKQHTDILKMLLRVATSSYSQNRAKAQNILLGKLREHPYSYKYIVDDILYYLNPDNQVTHEQLKGALHLLIDGKKQAVCLRMEFEQQSRIWPALVGVRHSEKPSIIFLLESAQNLIVDNYESYRMKYDWPEACVVAAKNLLTAAEESSPLSDPQILKQPSDELLEKYKNHSLERFEKCKVKYHRLIDKLYDLAIDPNLHWRPIDMAHSMLSMLVRRDELLPNKVIKMYVRLLVHDSVKTRRIATAVVAACLKIMKPKAVKREYVIPHKEPNTGPGAKFPIKSGFREDNRIMMYEEDKLPKTDDEWNDFQFCGKQHWGVYTWPEKLITYAPLREQTAIDRSYEDFNETEKFIVDCFKDPQFMERFRKFFSLEMKKDEDTFNAVNFSLFQGLFRVLNDSLCGVFHEQLISLFSSTKESDQRLASEITAGIINGSKLWKYEKQKRMWLWLSPILSKNFETIPEDSLRSWGVAIATICGCSEARMLKPMIDLLFKLIERPTDNAFAASSRMFLVQSALCQFEWRGVELWNKLFGLLQTSLVHQYANLRERISVSLVSATWFDMPSVYVSPNLPPRLQPPKVSVVAGWYNEMLGPCWDEVRHKWEECASGPSIGSSSSDVSKNLVNLSQSTSASTSVEISEVKKAARLAMKSTTSFVYNVCNQAYVALPQSVVPLLPLFFHYANDVGDEELSKSCHSFNVAHLAAIYVGPQTARLVLDTLAQSITSPCWWKAKVMALQTLRMIVFTNSFIFKHYRDEIGALFLKSMNDCQIEVREKAAEALSTMIQIRFFETTPQLVEKFSTASHSTDSIIAHAGVLGLSAIVRAFPYTVPPFLPDALMRICRFANSKNGTIRETVKRALSEFKRTHQDSWREHETQFNEDQLMVLRDLLISPNYYV</sequence>
<evidence type="ECO:0000256" key="1">
    <source>
        <dbReference type="ARBA" id="ARBA00004324"/>
    </source>
</evidence>
<accession>A0A8S1E5Q5</accession>
<dbReference type="GO" id="GO:0005829">
    <property type="term" value="C:cytosol"/>
    <property type="evidence" value="ECO:0007669"/>
    <property type="project" value="TreeGrafter"/>
</dbReference>
<evidence type="ECO:0000313" key="14">
    <source>
        <dbReference type="Proteomes" id="UP000494206"/>
    </source>
</evidence>
<dbReference type="Gene3D" id="1.25.10.10">
    <property type="entry name" value="Leucine-rich Repeat Variant"/>
    <property type="match status" value="1"/>
</dbReference>
<keyword evidence="6" id="KW-0227">DNA damage</keyword>
<dbReference type="GO" id="GO:0010499">
    <property type="term" value="P:proteasomal ubiquitin-independent protein catabolic process"/>
    <property type="evidence" value="ECO:0007669"/>
    <property type="project" value="TreeGrafter"/>
</dbReference>
<gene>
    <name evidence="13" type="ORF">CBOVIS_LOCUS2197</name>
</gene>
<feature type="domain" description="Proteasome activator Blm10 middle HEAT repeats region" evidence="11">
    <location>
        <begin position="351"/>
        <end position="825"/>
    </location>
</feature>
<protein>
    <recommendedName>
        <fullName evidence="15">Proteasome activator complex subunit 4</fullName>
    </recommendedName>
</protein>
<dbReference type="GO" id="GO:0006281">
    <property type="term" value="P:DNA repair"/>
    <property type="evidence" value="ECO:0007669"/>
    <property type="project" value="UniProtKB-KW"/>
</dbReference>
<comment type="caution">
    <text evidence="13">The sequence shown here is derived from an EMBL/GenBank/DDBJ whole genome shotgun (WGS) entry which is preliminary data.</text>
</comment>
<evidence type="ECO:0000259" key="12">
    <source>
        <dbReference type="Pfam" id="PF23096"/>
    </source>
</evidence>
<keyword evidence="5" id="KW-0677">Repeat</keyword>
<feature type="domain" description="Proteasome activator complex subunit 4-like HEAT repeat-like" evidence="12">
    <location>
        <begin position="1217"/>
        <end position="1506"/>
    </location>
</feature>
<keyword evidence="8" id="KW-0539">Nucleus</keyword>
<keyword evidence="14" id="KW-1185">Reference proteome</keyword>
<evidence type="ECO:0000256" key="5">
    <source>
        <dbReference type="ARBA" id="ARBA00022737"/>
    </source>
</evidence>
<evidence type="ECO:0000313" key="13">
    <source>
        <dbReference type="EMBL" id="CAB3398987.1"/>
    </source>
</evidence>
<reference evidence="13 14" key="1">
    <citation type="submission" date="2020-04" db="EMBL/GenBank/DDBJ databases">
        <authorList>
            <person name="Laetsch R D."/>
            <person name="Stevens L."/>
            <person name="Kumar S."/>
            <person name="Blaxter L. M."/>
        </authorList>
    </citation>
    <scope>NUCLEOTIDE SEQUENCE [LARGE SCALE GENOMIC DNA]</scope>
</reference>
<evidence type="ECO:0008006" key="15">
    <source>
        <dbReference type="Google" id="ProtNLM"/>
    </source>
</evidence>
<proteinExistence type="inferred from homology"/>
<dbReference type="PANTHER" id="PTHR32170">
    <property type="entry name" value="PROTEASOME ACTIVATOR COMPLEX SUBUNIT 4"/>
    <property type="match status" value="1"/>
</dbReference>
<dbReference type="OrthoDB" id="17907at2759"/>
<evidence type="ECO:0000256" key="3">
    <source>
        <dbReference type="ARBA" id="ARBA00005739"/>
    </source>
</evidence>
<dbReference type="Pfam" id="PF16507">
    <property type="entry name" value="HEAT_PSME4_mid"/>
    <property type="match status" value="1"/>
</dbReference>
<dbReference type="InterPro" id="IPR021843">
    <property type="entry name" value="PSME4_C"/>
</dbReference>
<evidence type="ECO:0000256" key="8">
    <source>
        <dbReference type="ARBA" id="ARBA00023242"/>
    </source>
</evidence>
<feature type="domain" description="Proteasome activator complex subunit 4 C-terminal" evidence="10">
    <location>
        <begin position="1800"/>
        <end position="1886"/>
    </location>
</feature>
<dbReference type="EMBL" id="CADEPM010000001">
    <property type="protein sequence ID" value="CAB3398987.1"/>
    <property type="molecule type" value="Genomic_DNA"/>
</dbReference>
<dbReference type="Pfam" id="PF11919">
    <property type="entry name" value="PSME4_C"/>
    <property type="match status" value="1"/>
</dbReference>
<evidence type="ECO:0000256" key="7">
    <source>
        <dbReference type="ARBA" id="ARBA00023204"/>
    </source>
</evidence>
<dbReference type="PANTHER" id="PTHR32170:SF3">
    <property type="entry name" value="PROTEASOME ACTIVATOR COMPLEX SUBUNIT 4"/>
    <property type="match status" value="1"/>
</dbReference>
<feature type="compositionally biased region" description="Acidic residues" evidence="9">
    <location>
        <begin position="15"/>
        <end position="31"/>
    </location>
</feature>
<evidence type="ECO:0000256" key="6">
    <source>
        <dbReference type="ARBA" id="ARBA00022763"/>
    </source>
</evidence>
<evidence type="ECO:0000256" key="2">
    <source>
        <dbReference type="ARBA" id="ARBA00004496"/>
    </source>
</evidence>
<dbReference type="Proteomes" id="UP000494206">
    <property type="component" value="Unassembled WGS sequence"/>
</dbReference>
<organism evidence="13 14">
    <name type="scientific">Caenorhabditis bovis</name>
    <dbReference type="NCBI Taxonomy" id="2654633"/>
    <lineage>
        <taxon>Eukaryota</taxon>
        <taxon>Metazoa</taxon>
        <taxon>Ecdysozoa</taxon>
        <taxon>Nematoda</taxon>
        <taxon>Chromadorea</taxon>
        <taxon>Rhabditida</taxon>
        <taxon>Rhabditina</taxon>
        <taxon>Rhabditomorpha</taxon>
        <taxon>Rhabditoidea</taxon>
        <taxon>Rhabditidae</taxon>
        <taxon>Peloderinae</taxon>
        <taxon>Caenorhabditis</taxon>
    </lineage>
</organism>
<evidence type="ECO:0000259" key="11">
    <source>
        <dbReference type="Pfam" id="PF16507"/>
    </source>
</evidence>
<evidence type="ECO:0000256" key="4">
    <source>
        <dbReference type="ARBA" id="ARBA00022490"/>
    </source>
</evidence>